<comment type="caution">
    <text evidence="1">The sequence shown here is derived from an EMBL/GenBank/DDBJ whole genome shotgun (WGS) entry which is preliminary data.</text>
</comment>
<reference evidence="1 2" key="1">
    <citation type="journal article" date="2022" name="bioRxiv">
        <title>The genome of the oomycete Peronosclerospora sorghi, a cosmopolitan pathogen of maize and sorghum, is inflated with dispersed pseudogenes.</title>
        <authorList>
            <person name="Fletcher K."/>
            <person name="Martin F."/>
            <person name="Isakeit T."/>
            <person name="Cavanaugh K."/>
            <person name="Magill C."/>
            <person name="Michelmore R."/>
        </authorList>
    </citation>
    <scope>NUCLEOTIDE SEQUENCE [LARGE SCALE GENOMIC DNA]</scope>
    <source>
        <strain evidence="1">P6</strain>
    </source>
</reference>
<sequence>MSDASSLEYVDGSIYRVKLHNFLTYSDAEFRPGPRLNLILGPNGTGKSSIVCALCVGLAGSTRVLGRADKVGQFVRHESTSGYTEIELFFERGHQVIRRTIYRDHTSTWHVNGQAATLTHVLSVMTAARIQMDNLCQFLPQDKVGEFARMNPVQLLRATERALSDGALATTHETLMELQQQLGEKRRELEHARAALEHMKRENAAREQEVERVDDYEARRHETEIMEKKCLWLEFEDAKRQVEDVKEEKRRYKDAMMMERRDKVEPLVHLLKKESIQLEDAKTAKAAVDTDKRQLLDKLRQEKSRIDAMESAQDQTSMEVKELETHHVATRRKLERLERDLVEWQKERDAMGDEALLKSEKEKLEKEQRAKTLEETELRSKREALTRELVALEKEESKVRSKVEQLQNEDVQRRLALQKVDPDSIRAAEWVHTNQHRLKRKVWGPIALEMKLEATLHAKYLEDTLPKWLLGALVTECYDDYNTILRELQAPDGHAAIKASILNVENGQCHAVHRPYPAAKMTMYREQYGMLGFLDELVSAPAIVHEVLRAHGGLHTVLVGSQLTEDLINQGGNLFDEFASAERKAAFVTPSKKYVTSVSKYGNRNVTTRTNDLLTPRLLAASMSNEDELATMQHVMDELASKKKQKQDEMMELREQEKEYADAQRAVQLRLTAIRAQRKALIRLDEKLAANEAKRESFERDLAQDVSKRQEALTRKLKHQAAKQAQQLQRWLELLKALHEASAREASCALCLGTQQVRVECLAKYLKQTEAAYANVRDAYKKAKAKLFEVARRAMHLKHVAESKAPWEDYVDAFRPLPDDLEALRGQIENNRAALACFRGDRTIRELYERVRAEIAEEEARVAELARRGTADYDSMDAIKTAWHTKLRDVVQHINASFRAFFRDLGCVGEVVLEDDHDDVAKWGIQRRAQFRPNTNLTIMTAEAQSGGEKSVGTIMYLMALQTLTACPFRVVDEINQGMDVHNERKVFERITASSCGAKLPQYFLITPKLVTGLRYHRDTTVLIILNGPYNHMRQDLWDVPRFLQRAPHGRDDDRSSTKRRRGREHKNAHS</sequence>
<protein>
    <submittedName>
        <fullName evidence="1">Uncharacterized protein</fullName>
    </submittedName>
</protein>
<evidence type="ECO:0000313" key="2">
    <source>
        <dbReference type="Proteomes" id="UP001163321"/>
    </source>
</evidence>
<keyword evidence="2" id="KW-1185">Reference proteome</keyword>
<name>A0ACC0VYS9_9STRA</name>
<dbReference type="EMBL" id="CM047584">
    <property type="protein sequence ID" value="KAI9911693.1"/>
    <property type="molecule type" value="Genomic_DNA"/>
</dbReference>
<proteinExistence type="predicted"/>
<accession>A0ACC0VYS9</accession>
<evidence type="ECO:0000313" key="1">
    <source>
        <dbReference type="EMBL" id="KAI9911693.1"/>
    </source>
</evidence>
<gene>
    <name evidence="1" type="ORF">PsorP6_009341</name>
</gene>
<dbReference type="Proteomes" id="UP001163321">
    <property type="component" value="Chromosome 5"/>
</dbReference>
<organism evidence="1 2">
    <name type="scientific">Peronosclerospora sorghi</name>
    <dbReference type="NCBI Taxonomy" id="230839"/>
    <lineage>
        <taxon>Eukaryota</taxon>
        <taxon>Sar</taxon>
        <taxon>Stramenopiles</taxon>
        <taxon>Oomycota</taxon>
        <taxon>Peronosporomycetes</taxon>
        <taxon>Peronosporales</taxon>
        <taxon>Peronosporaceae</taxon>
        <taxon>Peronosclerospora</taxon>
    </lineage>
</organism>